<keyword evidence="5" id="KW-0963">Cytoplasm</keyword>
<dbReference type="GO" id="GO:0005856">
    <property type="term" value="C:cytoskeleton"/>
    <property type="evidence" value="ECO:0007669"/>
    <property type="project" value="UniProtKB-SubCell"/>
</dbReference>
<name>A0AAJ7L7N6_9ACAR</name>
<keyword evidence="7" id="KW-0735">Signal-anchor</keyword>
<dbReference type="GeneID" id="100899390"/>
<keyword evidence="6 13" id="KW-0812">Transmembrane</keyword>
<feature type="transmembrane region" description="Helical" evidence="13">
    <location>
        <begin position="60"/>
        <end position="82"/>
    </location>
</feature>
<evidence type="ECO:0000313" key="15">
    <source>
        <dbReference type="RefSeq" id="XP_018496602.1"/>
    </source>
</evidence>
<keyword evidence="12" id="KW-0206">Cytoskeleton</keyword>
<keyword evidence="4" id="KW-1003">Cell membrane</keyword>
<protein>
    <submittedName>
        <fullName evidence="15">Delta-sarcoglycan</fullName>
    </submittedName>
</protein>
<keyword evidence="11" id="KW-0325">Glycoprotein</keyword>
<dbReference type="PANTHER" id="PTHR12939">
    <property type="entry name" value="SARCOGLYCAN"/>
    <property type="match status" value="1"/>
</dbReference>
<comment type="subcellular location">
    <subcellularLocation>
        <location evidence="2">Cell membrane</location>
        <location evidence="2">Sarcolemma</location>
        <topology evidence="2">Single-pass type II membrane protein</topology>
    </subcellularLocation>
    <subcellularLocation>
        <location evidence="1">Cytoplasm</location>
        <location evidence="1">Cytoskeleton</location>
    </subcellularLocation>
</comment>
<keyword evidence="14" id="KW-1185">Reference proteome</keyword>
<reference evidence="15" key="1">
    <citation type="submission" date="2025-08" db="UniProtKB">
        <authorList>
            <consortium name="RefSeq"/>
        </authorList>
    </citation>
    <scope>IDENTIFICATION</scope>
</reference>
<organism evidence="14 15">
    <name type="scientific">Galendromus occidentalis</name>
    <name type="common">western predatory mite</name>
    <dbReference type="NCBI Taxonomy" id="34638"/>
    <lineage>
        <taxon>Eukaryota</taxon>
        <taxon>Metazoa</taxon>
        <taxon>Ecdysozoa</taxon>
        <taxon>Arthropoda</taxon>
        <taxon>Chelicerata</taxon>
        <taxon>Arachnida</taxon>
        <taxon>Acari</taxon>
        <taxon>Parasitiformes</taxon>
        <taxon>Mesostigmata</taxon>
        <taxon>Gamasina</taxon>
        <taxon>Phytoseioidea</taxon>
        <taxon>Phytoseiidae</taxon>
        <taxon>Typhlodrominae</taxon>
        <taxon>Galendromus</taxon>
    </lineage>
</organism>
<dbReference type="AlphaFoldDB" id="A0AAJ7L7N6"/>
<keyword evidence="9 13" id="KW-0472">Membrane</keyword>
<evidence type="ECO:0000256" key="12">
    <source>
        <dbReference type="ARBA" id="ARBA00023212"/>
    </source>
</evidence>
<gene>
    <name evidence="15" type="primary">LOC100899390</name>
</gene>
<evidence type="ECO:0000256" key="3">
    <source>
        <dbReference type="ARBA" id="ARBA00007574"/>
    </source>
</evidence>
<evidence type="ECO:0000256" key="9">
    <source>
        <dbReference type="ARBA" id="ARBA00023136"/>
    </source>
</evidence>
<evidence type="ECO:0000313" key="14">
    <source>
        <dbReference type="Proteomes" id="UP000694867"/>
    </source>
</evidence>
<evidence type="ECO:0000256" key="6">
    <source>
        <dbReference type="ARBA" id="ARBA00022692"/>
    </source>
</evidence>
<proteinExistence type="inferred from homology"/>
<evidence type="ECO:0000256" key="5">
    <source>
        <dbReference type="ARBA" id="ARBA00022490"/>
    </source>
</evidence>
<evidence type="ECO:0000256" key="7">
    <source>
        <dbReference type="ARBA" id="ARBA00022968"/>
    </source>
</evidence>
<keyword evidence="8 13" id="KW-1133">Transmembrane helix</keyword>
<dbReference type="GO" id="GO:0042383">
    <property type="term" value="C:sarcolemma"/>
    <property type="evidence" value="ECO:0007669"/>
    <property type="project" value="UniProtKB-SubCell"/>
</dbReference>
<evidence type="ECO:0000256" key="4">
    <source>
        <dbReference type="ARBA" id="ARBA00022475"/>
    </source>
</evidence>
<accession>A0AAJ7L7N6</accession>
<dbReference type="GO" id="GO:0016012">
    <property type="term" value="C:sarcoglycan complex"/>
    <property type="evidence" value="ECO:0007669"/>
    <property type="project" value="InterPro"/>
</dbReference>
<dbReference type="InterPro" id="IPR006875">
    <property type="entry name" value="Sarcoglycan"/>
</dbReference>
<sequence length="320" mass="34368">MTETSKMSQASDAVHHLLVVHQDHAGQSMTVPARTSTIYARDPRAFMNLKIGVTGIRKKYLFILLISLCWLVSINILMTFLISKAVRFSFHGMGSLNVNDKSLRSDNAVNFLNGLAVRSIHSRLESPLFVHSAANITLASKGTIPRFPSSFMTIAPRHLGVMADTFTVHNTDGKQIFHATGEHSRISAHTLKIKGSGGIRVQGAVQSSALRNRDGLRVESSTRKLLVSGPEGVSLGSTSGSIFFESYGNMTLTSARGKITFSASAVIMDNIRSPIPSKSGTPYSGIYQLCICATGTLFLASPAATCRTDAHVCGVTSVPL</sequence>
<dbReference type="Proteomes" id="UP000694867">
    <property type="component" value="Unplaced"/>
</dbReference>
<evidence type="ECO:0000256" key="10">
    <source>
        <dbReference type="ARBA" id="ARBA00023157"/>
    </source>
</evidence>
<dbReference type="Pfam" id="PF04790">
    <property type="entry name" value="Sarcoglycan_1"/>
    <property type="match status" value="1"/>
</dbReference>
<evidence type="ECO:0000256" key="13">
    <source>
        <dbReference type="SAM" id="Phobius"/>
    </source>
</evidence>
<dbReference type="RefSeq" id="XP_018496602.1">
    <property type="nucleotide sequence ID" value="XM_018641086.1"/>
</dbReference>
<dbReference type="PANTHER" id="PTHR12939:SF10">
    <property type="entry name" value="EG:4F1.1 PROTEIN"/>
    <property type="match status" value="1"/>
</dbReference>
<keyword evidence="10" id="KW-1015">Disulfide bond</keyword>
<evidence type="ECO:0000256" key="8">
    <source>
        <dbReference type="ARBA" id="ARBA00022989"/>
    </source>
</evidence>
<dbReference type="InterPro" id="IPR039972">
    <property type="entry name" value="Sarcoglycan_gamma/delta/zeta"/>
</dbReference>
<evidence type="ECO:0000256" key="2">
    <source>
        <dbReference type="ARBA" id="ARBA00004274"/>
    </source>
</evidence>
<comment type="similarity">
    <text evidence="3">Belongs to the sarcoglycan beta/delta/gamma/zeta family.</text>
</comment>
<evidence type="ECO:0000256" key="1">
    <source>
        <dbReference type="ARBA" id="ARBA00004245"/>
    </source>
</evidence>
<dbReference type="KEGG" id="goe:100899390"/>
<evidence type="ECO:0000256" key="11">
    <source>
        <dbReference type="ARBA" id="ARBA00023180"/>
    </source>
</evidence>